<dbReference type="InterPro" id="IPR003349">
    <property type="entry name" value="JmjN"/>
</dbReference>
<dbReference type="InterPro" id="IPR001606">
    <property type="entry name" value="ARID_dom"/>
</dbReference>
<dbReference type="Gene3D" id="2.60.120.650">
    <property type="entry name" value="Cupin"/>
    <property type="match status" value="1"/>
</dbReference>
<dbReference type="STRING" id="77020.A0A0N0RSL3"/>
<dbReference type="SUPFAM" id="SSF46774">
    <property type="entry name" value="ARID-like"/>
    <property type="match status" value="1"/>
</dbReference>
<feature type="domain" description="ARID" evidence="16">
    <location>
        <begin position="147"/>
        <end position="234"/>
    </location>
</feature>
<evidence type="ECO:0000259" key="15">
    <source>
        <dbReference type="PROSITE" id="PS50016"/>
    </source>
</evidence>
<dbReference type="InterPro" id="IPR003347">
    <property type="entry name" value="JmjC_dom"/>
</dbReference>
<dbReference type="InterPro" id="IPR036431">
    <property type="entry name" value="ARID_dom_sf"/>
</dbReference>
<evidence type="ECO:0000256" key="4">
    <source>
        <dbReference type="ARBA" id="ARBA00012902"/>
    </source>
</evidence>
<dbReference type="SMART" id="SM01014">
    <property type="entry name" value="ARID"/>
    <property type="match status" value="1"/>
</dbReference>
<dbReference type="Pfam" id="PF21323">
    <property type="entry name" value="KDM5_C-hel"/>
    <property type="match status" value="1"/>
</dbReference>
<dbReference type="RefSeq" id="XP_017993477.1">
    <property type="nucleotide sequence ID" value="XM_018137721.1"/>
</dbReference>
<feature type="region of interest" description="Disordered" evidence="14">
    <location>
        <begin position="1463"/>
        <end position="1578"/>
    </location>
</feature>
<organism evidence="19 20">
    <name type="scientific">Malassezia pachydermatis</name>
    <dbReference type="NCBI Taxonomy" id="77020"/>
    <lineage>
        <taxon>Eukaryota</taxon>
        <taxon>Fungi</taxon>
        <taxon>Dikarya</taxon>
        <taxon>Basidiomycota</taxon>
        <taxon>Ustilaginomycotina</taxon>
        <taxon>Malasseziomycetes</taxon>
        <taxon>Malasseziales</taxon>
        <taxon>Malasseziaceae</taxon>
        <taxon>Malassezia</taxon>
    </lineage>
</organism>
<dbReference type="Pfam" id="PF01388">
    <property type="entry name" value="ARID"/>
    <property type="match status" value="1"/>
</dbReference>
<accession>A0A0N0RSL3</accession>
<evidence type="ECO:0000259" key="17">
    <source>
        <dbReference type="PROSITE" id="PS51183"/>
    </source>
</evidence>
<evidence type="ECO:0000259" key="16">
    <source>
        <dbReference type="PROSITE" id="PS51011"/>
    </source>
</evidence>
<keyword evidence="9" id="KW-0560">Oxidoreductase</keyword>
<dbReference type="Gene3D" id="1.10.150.60">
    <property type="entry name" value="ARID DNA-binding domain"/>
    <property type="match status" value="1"/>
</dbReference>
<evidence type="ECO:0000256" key="5">
    <source>
        <dbReference type="ARBA" id="ARBA00022723"/>
    </source>
</evidence>
<evidence type="ECO:0000313" key="19">
    <source>
        <dbReference type="EMBL" id="KOS15845.1"/>
    </source>
</evidence>
<evidence type="ECO:0000256" key="2">
    <source>
        <dbReference type="ARBA" id="ARBA00004123"/>
    </source>
</evidence>
<feature type="compositionally biased region" description="Pro residues" evidence="14">
    <location>
        <begin position="1468"/>
        <end position="1478"/>
    </location>
</feature>
<dbReference type="InterPro" id="IPR011011">
    <property type="entry name" value="Znf_FYVE_PHD"/>
</dbReference>
<dbReference type="Pfam" id="PF08429">
    <property type="entry name" value="PLU-1"/>
    <property type="match status" value="1"/>
</dbReference>
<feature type="compositionally biased region" description="Pro residues" evidence="14">
    <location>
        <begin position="1496"/>
        <end position="1507"/>
    </location>
</feature>
<feature type="region of interest" description="Disordered" evidence="14">
    <location>
        <begin position="774"/>
        <end position="803"/>
    </location>
</feature>
<comment type="cofactor">
    <cofactor evidence="1">
        <name>Fe(2+)</name>
        <dbReference type="ChEBI" id="CHEBI:29033"/>
    </cofactor>
</comment>
<dbReference type="GO" id="GO:0034647">
    <property type="term" value="F:histone H3K4me/H3K4me2/H3K4me3 demethylase activity"/>
    <property type="evidence" value="ECO:0007669"/>
    <property type="project" value="UniProtKB-EC"/>
</dbReference>
<dbReference type="VEuPathDB" id="FungiDB:Malapachy_3244"/>
<dbReference type="SMART" id="SM00249">
    <property type="entry name" value="PHD"/>
    <property type="match status" value="2"/>
</dbReference>
<evidence type="ECO:0000256" key="8">
    <source>
        <dbReference type="ARBA" id="ARBA00022833"/>
    </source>
</evidence>
<evidence type="ECO:0000256" key="10">
    <source>
        <dbReference type="ARBA" id="ARBA00023004"/>
    </source>
</evidence>
<dbReference type="GeneID" id="28729597"/>
<dbReference type="Pfam" id="PF02375">
    <property type="entry name" value="JmjN"/>
    <property type="match status" value="1"/>
</dbReference>
<evidence type="ECO:0000256" key="13">
    <source>
        <dbReference type="PROSITE-ProRule" id="PRU00146"/>
    </source>
</evidence>
<name>A0A0N0RSL3_9BASI</name>
<dbReference type="InterPro" id="IPR013083">
    <property type="entry name" value="Znf_RING/FYVE/PHD"/>
</dbReference>
<dbReference type="Pfam" id="PF02373">
    <property type="entry name" value="JmjC"/>
    <property type="match status" value="1"/>
</dbReference>
<dbReference type="InterPro" id="IPR019787">
    <property type="entry name" value="Znf_PHD-finger"/>
</dbReference>
<feature type="region of interest" description="Disordered" evidence="14">
    <location>
        <begin position="1350"/>
        <end position="1386"/>
    </location>
</feature>
<dbReference type="SUPFAM" id="SSF51197">
    <property type="entry name" value="Clavaminate synthase-like"/>
    <property type="match status" value="1"/>
</dbReference>
<dbReference type="GO" id="GO:0003677">
    <property type="term" value="F:DNA binding"/>
    <property type="evidence" value="ECO:0007669"/>
    <property type="project" value="InterPro"/>
</dbReference>
<evidence type="ECO:0000259" key="18">
    <source>
        <dbReference type="PROSITE" id="PS51184"/>
    </source>
</evidence>
<dbReference type="PROSITE" id="PS51011">
    <property type="entry name" value="ARID"/>
    <property type="match status" value="1"/>
</dbReference>
<dbReference type="InterPro" id="IPR019786">
    <property type="entry name" value="Zinc_finger_PHD-type_CS"/>
</dbReference>
<comment type="subcellular location">
    <subcellularLocation>
        <location evidence="2">Nucleus</location>
    </subcellularLocation>
</comment>
<dbReference type="InterPro" id="IPR004198">
    <property type="entry name" value="Znf_C5HC2"/>
</dbReference>
<dbReference type="InterPro" id="IPR048615">
    <property type="entry name" value="KDM5_C-hel"/>
</dbReference>
<gene>
    <name evidence="19" type="ORF">Malapachy_3244</name>
</gene>
<reference evidence="19 20" key="1">
    <citation type="submission" date="2015-07" db="EMBL/GenBank/DDBJ databases">
        <title>Draft Genome Sequence of Malassezia furfur CBS1878 and Malassezia pachydermatis CBS1879.</title>
        <authorList>
            <person name="Triana S."/>
            <person name="Ohm R."/>
            <person name="Gonzalez A."/>
            <person name="DeCock H."/>
            <person name="Restrepo S."/>
            <person name="Celis A."/>
        </authorList>
    </citation>
    <scope>NUCLEOTIDE SEQUENCE [LARGE SCALE GENOMIC DNA]</scope>
    <source>
        <strain evidence="19 20">CBS 1879</strain>
    </source>
</reference>
<keyword evidence="8" id="KW-0862">Zinc</keyword>
<keyword evidence="20" id="KW-1185">Reference proteome</keyword>
<feature type="compositionally biased region" description="Basic residues" evidence="14">
    <location>
        <begin position="19"/>
        <end position="28"/>
    </location>
</feature>
<comment type="caution">
    <text evidence="19">The sequence shown here is derived from an EMBL/GenBank/DDBJ whole genome shotgun (WGS) entry which is preliminary data.</text>
</comment>
<keyword evidence="10" id="KW-0408">Iron</keyword>
<proteinExistence type="inferred from homology"/>
<feature type="domain" description="JmjC" evidence="18">
    <location>
        <begin position="405"/>
        <end position="571"/>
    </location>
</feature>
<dbReference type="EMBL" id="LGAV01000001">
    <property type="protein sequence ID" value="KOS15845.1"/>
    <property type="molecule type" value="Genomic_DNA"/>
</dbReference>
<evidence type="ECO:0000256" key="14">
    <source>
        <dbReference type="SAM" id="MobiDB-lite"/>
    </source>
</evidence>
<dbReference type="GO" id="GO:0005634">
    <property type="term" value="C:nucleus"/>
    <property type="evidence" value="ECO:0007669"/>
    <property type="project" value="UniProtKB-SubCell"/>
</dbReference>
<dbReference type="Proteomes" id="UP000037751">
    <property type="component" value="Unassembled WGS sequence"/>
</dbReference>
<feature type="region of interest" description="Disordered" evidence="14">
    <location>
        <begin position="1"/>
        <end position="67"/>
    </location>
</feature>
<dbReference type="Gene3D" id="3.30.40.10">
    <property type="entry name" value="Zinc/RING finger domain, C3HC4 (zinc finger)"/>
    <property type="match status" value="2"/>
</dbReference>
<evidence type="ECO:0000256" key="1">
    <source>
        <dbReference type="ARBA" id="ARBA00001954"/>
    </source>
</evidence>
<dbReference type="CDD" id="cd16100">
    <property type="entry name" value="ARID"/>
    <property type="match status" value="1"/>
</dbReference>
<dbReference type="Pfam" id="PF00628">
    <property type="entry name" value="PHD"/>
    <property type="match status" value="1"/>
</dbReference>
<dbReference type="PANTHER" id="PTHR10694">
    <property type="entry name" value="LYSINE-SPECIFIC DEMETHYLASE"/>
    <property type="match status" value="1"/>
</dbReference>
<evidence type="ECO:0000256" key="12">
    <source>
        <dbReference type="ARBA" id="ARBA00048734"/>
    </source>
</evidence>
<dbReference type="SUPFAM" id="SSF57903">
    <property type="entry name" value="FYVE/PHD zinc finger"/>
    <property type="match status" value="2"/>
</dbReference>
<feature type="domain" description="PHD-type" evidence="15">
    <location>
        <begin position="260"/>
        <end position="307"/>
    </location>
</feature>
<dbReference type="SMART" id="SM00558">
    <property type="entry name" value="JmjC"/>
    <property type="match status" value="1"/>
</dbReference>
<sequence>MGKGNEDASSSNLSPPPHASRHATRKAGRMPPLPPLVFDTTPGASISKGHPPPIATGASTPRYPEPRTRPRFFGLEEAPTFYPTWDEFQDPLKYIQWVARPDGGNGAACGIAKIVPPSGWQMDCVVDEQTFRFRTRVQRLNELSAERRVSQNYTDQLEQFHVQQGHGRLHIPRLSQSPVDLYALKRCVEAAERPVDWDAIAQWLGYDLSLVPKASSVLASAYTQLVAPFEAFLRAASTGLSMSPSTNGSTAALKDTTNITKACATCQREAASVQCIDCERAFHLSCVSPPLSEPPRDDWVCPACLLQTGADFGFEDGETHSLYSFWQRCGAFEALWAERAAKQGASQWRDRASLSVHEREDLIEAEFWRLVHSRHELVDVEYGADVHSTTHGHASPTMECQPLNVYSRSGWNLNNMPILSESLLRYIRSEISGMTVPWIYLGMLFSAFCWHNEDHYTYSINYQHWGAPKTWYGVPGADAEKFEAAMRKIAPELFASCPDLLLQLVTMMSPALAQQEGVRVYACNQRANEFVVTFPKAYHSGFNQGFNLNEAVNFALPDWVMQGLECVQRYQEHARQPVFSHDELLVTIALHNQHLSTALWLQPAFDDMVTRELAAREQVRTQILHARASRGAMEEAYDTDGEVPCAHCKTLCYLSHVVSADRSHTVASCLAHAAQVHGAAPGAWLLRVRHDDAFLKLHAHRLHERASVPVAWQQRVRKLLEQHPRPPIRTLRMLVQEGEKIHFPLPELEQLRAFLVRAEPWIVQAQAFLSRRQAKPAKVGRRTKRARSSTPPTPSMEDTNADTKRTPDALLALQARIPTLPFEAPELQAIDGVVEQMNTFCEQASAFLELHCEVREAVQRVDEAERTLGQGELLQVDLPQVKALRRWIAHVRWFSEVHGIGTGFLSYEEVQELLTEAQACDVPVSHPCRQDLLARAQAGEVWQHKAQSLLDEAPSITQGDLQALLDVPAHVATPSELRARVHSLEHKAAQWHDTLTRVHEATQPSHGRGPPTETAAKADDEPLFLAETRRVLYEAQAARLDLPLASELANAVALHDQWNAELHQILQYRTGAAAKAPVPLDEVDIPAARAFCERTIRTASADAVNRQARDAPSYDTLWTYPPVPYPPKHSTEAPCLCMDPHMDRAASVACAGCATVYHLRCLERKSKPPKSWRCAFCDDTQLPSWLASRRAVSQLPLVALFQNKAFQWDQFRFVPSNYARLQAAVRATVEFGVAVSMQFRQGALPASLLDPVQPTHPAAPPSAQLRHIARRAFACPINVLLIGDATPQAHVPSVLDIRDATRHLDVPPDVFVDVPASLKSETEPVLKRQAWMTNKRIILTLSGFEPAVPAPDVDVESATPAPPSDRPDKRARTASPSPLLTPADEACHRAGQANLLRRGVSEAMMRAYPMGWDGESIVCHVAPDRHIVLGPSIVLAADDPDGSRLVRMALEGLVPWAHVRTSSAWPPASTPAPGPLIPRPDRQATPQGGPHVSLPTLPPPSSTPFPRPMLQASHGSGWLEIDASMPMPRPSLPPLHQIDQDRAALSLPSSHPLPASTEAWSAPPSRQGDLPPLRTSPP</sequence>
<dbReference type="GO" id="GO:0008270">
    <property type="term" value="F:zinc ion binding"/>
    <property type="evidence" value="ECO:0007669"/>
    <property type="project" value="UniProtKB-KW"/>
</dbReference>
<comment type="catalytic activity">
    <reaction evidence="12">
        <text>N(6),N(6),N(6)-trimethyl-L-lysyl(4)-[histone H3] + 3 2-oxoglutarate + 3 O2 = L-lysyl(4)-[histone H3] + 3 formaldehyde + 3 succinate + 3 CO2</text>
        <dbReference type="Rhea" id="RHEA:60208"/>
        <dbReference type="Rhea" id="RHEA-COMP:15537"/>
        <dbReference type="Rhea" id="RHEA-COMP:15547"/>
        <dbReference type="ChEBI" id="CHEBI:15379"/>
        <dbReference type="ChEBI" id="CHEBI:16526"/>
        <dbReference type="ChEBI" id="CHEBI:16810"/>
        <dbReference type="ChEBI" id="CHEBI:16842"/>
        <dbReference type="ChEBI" id="CHEBI:29969"/>
        <dbReference type="ChEBI" id="CHEBI:30031"/>
        <dbReference type="ChEBI" id="CHEBI:61961"/>
        <dbReference type="EC" id="1.14.11.67"/>
    </reaction>
</comment>
<keyword evidence="6" id="KW-0677">Repeat</keyword>
<feature type="compositionally biased region" description="Basic residues" evidence="14">
    <location>
        <begin position="774"/>
        <end position="787"/>
    </location>
</feature>
<keyword evidence="11" id="KW-0539">Nucleus</keyword>
<evidence type="ECO:0000256" key="7">
    <source>
        <dbReference type="ARBA" id="ARBA00022771"/>
    </source>
</evidence>
<keyword evidence="5" id="KW-0479">Metal-binding</keyword>
<feature type="domain" description="JmjN" evidence="17">
    <location>
        <begin position="78"/>
        <end position="123"/>
    </location>
</feature>
<dbReference type="InterPro" id="IPR013637">
    <property type="entry name" value="Lys_sp_deMease-like_dom"/>
</dbReference>
<dbReference type="PROSITE" id="PS01359">
    <property type="entry name" value="ZF_PHD_1"/>
    <property type="match status" value="2"/>
</dbReference>
<dbReference type="OrthoDB" id="1678912at2759"/>
<evidence type="ECO:0000256" key="6">
    <source>
        <dbReference type="ARBA" id="ARBA00022737"/>
    </source>
</evidence>
<dbReference type="EC" id="1.14.11.67" evidence="4"/>
<dbReference type="PROSITE" id="PS51184">
    <property type="entry name" value="JMJC"/>
    <property type="match status" value="1"/>
</dbReference>
<dbReference type="GO" id="GO:0000785">
    <property type="term" value="C:chromatin"/>
    <property type="evidence" value="ECO:0007669"/>
    <property type="project" value="TreeGrafter"/>
</dbReference>
<dbReference type="PROSITE" id="PS50016">
    <property type="entry name" value="ZF_PHD_2"/>
    <property type="match status" value="1"/>
</dbReference>
<dbReference type="PANTHER" id="PTHR10694:SF33">
    <property type="entry name" value="LYSINE-SPECIFIC DEMETHYLASE 5"/>
    <property type="match status" value="1"/>
</dbReference>
<dbReference type="GO" id="GO:0006355">
    <property type="term" value="P:regulation of DNA-templated transcription"/>
    <property type="evidence" value="ECO:0007669"/>
    <property type="project" value="TreeGrafter"/>
</dbReference>
<evidence type="ECO:0000256" key="9">
    <source>
        <dbReference type="ARBA" id="ARBA00023002"/>
    </source>
</evidence>
<dbReference type="SMART" id="SM00501">
    <property type="entry name" value="BRIGHT"/>
    <property type="match status" value="1"/>
</dbReference>
<keyword evidence="7 13" id="KW-0863">Zinc-finger</keyword>
<comment type="similarity">
    <text evidence="3">Belongs to the JARID1 histone demethylase family.</text>
</comment>
<evidence type="ECO:0000256" key="11">
    <source>
        <dbReference type="ARBA" id="ARBA00023242"/>
    </source>
</evidence>
<protein>
    <recommendedName>
        <fullName evidence="4">[histone H3]-trimethyl-L-lysine(4) demethylase</fullName>
        <ecNumber evidence="4">1.14.11.67</ecNumber>
    </recommendedName>
</protein>
<evidence type="ECO:0000313" key="20">
    <source>
        <dbReference type="Proteomes" id="UP000037751"/>
    </source>
</evidence>
<dbReference type="PROSITE" id="PS51183">
    <property type="entry name" value="JMJN"/>
    <property type="match status" value="1"/>
</dbReference>
<dbReference type="InterPro" id="IPR001965">
    <property type="entry name" value="Znf_PHD"/>
</dbReference>
<dbReference type="CDD" id="cd15489">
    <property type="entry name" value="PHD_SF"/>
    <property type="match status" value="1"/>
</dbReference>
<feature type="compositionally biased region" description="Low complexity" evidence="14">
    <location>
        <begin position="1543"/>
        <end position="1556"/>
    </location>
</feature>
<dbReference type="Pfam" id="PF02928">
    <property type="entry name" value="zf-C5HC2"/>
    <property type="match status" value="1"/>
</dbReference>
<dbReference type="SMART" id="SM00545">
    <property type="entry name" value="JmjN"/>
    <property type="match status" value="1"/>
</dbReference>
<evidence type="ECO:0000256" key="3">
    <source>
        <dbReference type="ARBA" id="ARBA00006801"/>
    </source>
</evidence>